<dbReference type="InterPro" id="IPR003797">
    <property type="entry name" value="DegV"/>
</dbReference>
<proteinExistence type="predicted"/>
<comment type="caution">
    <text evidence="3">The sequence shown here is derived from an EMBL/GenBank/DDBJ whole genome shotgun (WGS) entry which is preliminary data.</text>
</comment>
<dbReference type="GO" id="GO:0008289">
    <property type="term" value="F:lipid binding"/>
    <property type="evidence" value="ECO:0007669"/>
    <property type="project" value="UniProtKB-KW"/>
</dbReference>
<dbReference type="PROSITE" id="PS51482">
    <property type="entry name" value="DEGV"/>
    <property type="match status" value="1"/>
</dbReference>
<dbReference type="PATRIC" id="fig|1432052.3.peg.3993"/>
<evidence type="ECO:0000256" key="2">
    <source>
        <dbReference type="ARBA" id="ARBA00023121"/>
    </source>
</evidence>
<dbReference type="AlphaFoldDB" id="A0A1E3AR46"/>
<name>A0A1E3AR46_9FIRM</name>
<keyword evidence="2" id="KW-0446">Lipid-binding</keyword>
<organism evidence="3 4">
    <name type="scientific">Eisenbergiella tayi</name>
    <dbReference type="NCBI Taxonomy" id="1432052"/>
    <lineage>
        <taxon>Bacteria</taxon>
        <taxon>Bacillati</taxon>
        <taxon>Bacillota</taxon>
        <taxon>Clostridia</taxon>
        <taxon>Lachnospirales</taxon>
        <taxon>Lachnospiraceae</taxon>
        <taxon>Eisenbergiella</taxon>
    </lineage>
</organism>
<evidence type="ECO:0000256" key="1">
    <source>
        <dbReference type="ARBA" id="ARBA00003238"/>
    </source>
</evidence>
<comment type="function">
    <text evidence="1">May bind long-chain fatty acids, such as palmitate, and may play a role in lipid transport or fatty acid metabolism.</text>
</comment>
<sequence>MLKIITDSASDLSEELISRYQLHVIPTPVVIDEVDYLDGKTIQTGEFYKILDDTSRDVRTYHINPAMFEEAFMPYAKNGDSVIYLCFSTGIAGTFNAANIARDSILEEYPDFDLTIIDSRCASAGFGLLVVKLLTMLEHGASRETLIEAAAYYRSHIRHVFTVNTLAYLIKGGRLSKFKGNLAEALDMKPVLIVDEAGSLQVLKTVRGHKKSLKSLVEYAEENGAELEKQLVSICHGEDEEALRFVTDLIKEKLHPADIMVSVVGCAIGAHTGRGIIGVCFLDAPEDPYMEYLY</sequence>
<dbReference type="NCBIfam" id="TIGR00762">
    <property type="entry name" value="DegV"/>
    <property type="match status" value="1"/>
</dbReference>
<dbReference type="Gene3D" id="3.30.1180.10">
    <property type="match status" value="1"/>
</dbReference>
<dbReference type="InterPro" id="IPR043168">
    <property type="entry name" value="DegV_C"/>
</dbReference>
<evidence type="ECO:0000313" key="3">
    <source>
        <dbReference type="EMBL" id="ODM11170.1"/>
    </source>
</evidence>
<dbReference type="Proteomes" id="UP000095003">
    <property type="component" value="Unassembled WGS sequence"/>
</dbReference>
<dbReference type="PANTHER" id="PTHR33434">
    <property type="entry name" value="DEGV DOMAIN-CONTAINING PROTEIN DR_1986-RELATED"/>
    <property type="match status" value="1"/>
</dbReference>
<protein>
    <submittedName>
        <fullName evidence="3">DegV domain-containing protein</fullName>
    </submittedName>
</protein>
<dbReference type="RefSeq" id="WP_069157820.1">
    <property type="nucleotide sequence ID" value="NZ_DBFYTC010000199.1"/>
</dbReference>
<dbReference type="Gene3D" id="3.40.50.10170">
    <property type="match status" value="1"/>
</dbReference>
<dbReference type="Pfam" id="PF02645">
    <property type="entry name" value="DegV"/>
    <property type="match status" value="1"/>
</dbReference>
<reference evidence="3 4" key="1">
    <citation type="submission" date="2016-07" db="EMBL/GenBank/DDBJ databases">
        <title>Characterization of isolates of Eisenbergiella tayi derived from blood cultures, using whole genome sequencing.</title>
        <authorList>
            <person name="Burdz T."/>
            <person name="Wiebe D."/>
            <person name="Huynh C."/>
            <person name="Bernard K."/>
        </authorList>
    </citation>
    <scope>NUCLEOTIDE SEQUENCE [LARGE SCALE GENOMIC DNA]</scope>
    <source>
        <strain evidence="3 4">NML 120489</strain>
    </source>
</reference>
<dbReference type="PANTHER" id="PTHR33434:SF3">
    <property type="entry name" value="DEGV DOMAIN-CONTAINING PROTEIN YITS"/>
    <property type="match status" value="1"/>
</dbReference>
<accession>A0A1E3AR46</accession>
<dbReference type="EMBL" id="MCGI01000003">
    <property type="protein sequence ID" value="ODM11170.1"/>
    <property type="molecule type" value="Genomic_DNA"/>
</dbReference>
<dbReference type="InterPro" id="IPR050270">
    <property type="entry name" value="DegV_domain_contain"/>
</dbReference>
<dbReference type="SUPFAM" id="SSF82549">
    <property type="entry name" value="DAK1/DegV-like"/>
    <property type="match status" value="1"/>
</dbReference>
<gene>
    <name evidence="3" type="ORF">BEH84_03599</name>
</gene>
<evidence type="ECO:0000313" key="4">
    <source>
        <dbReference type="Proteomes" id="UP000095003"/>
    </source>
</evidence>